<feature type="region of interest" description="Disordered" evidence="2">
    <location>
        <begin position="59"/>
        <end position="145"/>
    </location>
</feature>
<feature type="compositionally biased region" description="Basic residues" evidence="2">
    <location>
        <begin position="414"/>
        <end position="424"/>
    </location>
</feature>
<feature type="compositionally biased region" description="Low complexity" evidence="2">
    <location>
        <begin position="64"/>
        <end position="76"/>
    </location>
</feature>
<dbReference type="Proteomes" id="UP000037035">
    <property type="component" value="Unassembled WGS sequence"/>
</dbReference>
<reference evidence="3" key="1">
    <citation type="submission" date="2015-08" db="EMBL/GenBank/DDBJ databases">
        <title>Next Generation Sequencing and Analysis of the Genome of Puccinia sorghi L Schw, the Causal Agent of Maize Common Rust.</title>
        <authorList>
            <person name="Rochi L."/>
            <person name="Burguener G."/>
            <person name="Darino M."/>
            <person name="Turjanski A."/>
            <person name="Kreff E."/>
            <person name="Dieguez M.J."/>
            <person name="Sacco F."/>
        </authorList>
    </citation>
    <scope>NUCLEOTIDE SEQUENCE [LARGE SCALE GENOMIC DNA]</scope>
    <source>
        <strain evidence="3">RO10H11247</strain>
    </source>
</reference>
<feature type="compositionally biased region" description="Acidic residues" evidence="2">
    <location>
        <begin position="513"/>
        <end position="530"/>
    </location>
</feature>
<dbReference type="VEuPathDB" id="FungiDB:VP01_545g9"/>
<gene>
    <name evidence="3" type="ORF">VP01_545g9</name>
</gene>
<evidence type="ECO:0000256" key="1">
    <source>
        <dbReference type="SAM" id="Coils"/>
    </source>
</evidence>
<evidence type="ECO:0000313" key="3">
    <source>
        <dbReference type="EMBL" id="KNZ48720.1"/>
    </source>
</evidence>
<feature type="region of interest" description="Disordered" evidence="2">
    <location>
        <begin position="407"/>
        <end position="433"/>
    </location>
</feature>
<feature type="compositionally biased region" description="Polar residues" evidence="2">
    <location>
        <begin position="23"/>
        <end position="32"/>
    </location>
</feature>
<sequence>MDPSHNAWANPNQQPAPAPMNQSFSLQVDQTTTSQDALNKNYQDLIGKLTNEIEQLKANIGGNKSSSQSKSSKGKQTVAKPKASASGPPVPASKKKTPPQTTPKRSQRATSAPPEFMSGKKTPKPQKKSPAPAIKPPTPKRHPQQLQTGDFPAEFTPTKILWGLLKQDSVPKAPELSTLEEFYKRFRRPEQIEDAVKKRPGSHYSSPASAEFLKNAQAGRVKYGRSIIHLGSNFVRYAQGLMGQLGLRVWCPNLEEDAASLYKAAHRIAALTTFTELATTPAYAYLNVDPDMAQDMTLLIPAYNHFVHYLAMNKYKKEMKQAGKVAEEANHKKFSKNRERLRDQRRDFAILNKFPKRYQDVLAQIGAHSDDEEVPGKGFYMIKTLPYRSNNANKFFRRLDDLMKTAAESDPLAKRSRRRVRRPPKTPVPSVYTAAPKGLPIDFYHPRWYHKLPDSHKRSIPDRTSLAFLPDAKQSLIPKPNKHPDEYLKDSTFTRKYWEVLAEPYGLAGGDSSESEEASQEEENSDEEGIDLTQPSPDASDDEFYKEGDAGDLYDQEDDFVASDDEEEGSNEEEEGGASDDEDDGDDQDGEEEWDGDCMMEIPEGEENWE</sequence>
<protein>
    <submittedName>
        <fullName evidence="3">Uncharacterized protein</fullName>
    </submittedName>
</protein>
<evidence type="ECO:0000313" key="4">
    <source>
        <dbReference type="Proteomes" id="UP000037035"/>
    </source>
</evidence>
<feature type="coiled-coil region" evidence="1">
    <location>
        <begin position="312"/>
        <end position="344"/>
    </location>
</feature>
<accession>A0A0L6ULL3</accession>
<feature type="region of interest" description="Disordered" evidence="2">
    <location>
        <begin position="1"/>
        <end position="32"/>
    </location>
</feature>
<organism evidence="3 4">
    <name type="scientific">Puccinia sorghi</name>
    <dbReference type="NCBI Taxonomy" id="27349"/>
    <lineage>
        <taxon>Eukaryota</taxon>
        <taxon>Fungi</taxon>
        <taxon>Dikarya</taxon>
        <taxon>Basidiomycota</taxon>
        <taxon>Pucciniomycotina</taxon>
        <taxon>Pucciniomycetes</taxon>
        <taxon>Pucciniales</taxon>
        <taxon>Pucciniaceae</taxon>
        <taxon>Puccinia</taxon>
    </lineage>
</organism>
<dbReference type="AlphaFoldDB" id="A0A0L6ULL3"/>
<feature type="compositionally biased region" description="Low complexity" evidence="2">
    <location>
        <begin position="1"/>
        <end position="22"/>
    </location>
</feature>
<name>A0A0L6ULL3_9BASI</name>
<keyword evidence="4" id="KW-1185">Reference proteome</keyword>
<keyword evidence="1" id="KW-0175">Coiled coil</keyword>
<dbReference type="OrthoDB" id="3254880at2759"/>
<proteinExistence type="predicted"/>
<comment type="caution">
    <text evidence="3">The sequence shown here is derived from an EMBL/GenBank/DDBJ whole genome shotgun (WGS) entry which is preliminary data.</text>
</comment>
<dbReference type="STRING" id="27349.A0A0L6ULL3"/>
<feature type="compositionally biased region" description="Acidic residues" evidence="2">
    <location>
        <begin position="550"/>
        <end position="610"/>
    </location>
</feature>
<evidence type="ECO:0000256" key="2">
    <source>
        <dbReference type="SAM" id="MobiDB-lite"/>
    </source>
</evidence>
<feature type="region of interest" description="Disordered" evidence="2">
    <location>
        <begin position="506"/>
        <end position="610"/>
    </location>
</feature>
<dbReference type="EMBL" id="LAVV01010675">
    <property type="protein sequence ID" value="KNZ48720.1"/>
    <property type="molecule type" value="Genomic_DNA"/>
</dbReference>